<feature type="compositionally biased region" description="Basic residues" evidence="1">
    <location>
        <begin position="74"/>
        <end position="83"/>
    </location>
</feature>
<proteinExistence type="predicted"/>
<dbReference type="RefSeq" id="XP_010258699.1">
    <property type="nucleotide sequence ID" value="XM_010260397.2"/>
</dbReference>
<feature type="region of interest" description="Disordered" evidence="1">
    <location>
        <begin position="64"/>
        <end position="83"/>
    </location>
</feature>
<gene>
    <name evidence="3" type="primary">LOC104598363</name>
</gene>
<protein>
    <submittedName>
        <fullName evidence="3">Uncharacterized protein LOC104598363 isoform X1</fullName>
    </submittedName>
</protein>
<name>A0A1U8A1S6_NELNU</name>
<evidence type="ECO:0000256" key="1">
    <source>
        <dbReference type="SAM" id="MobiDB-lite"/>
    </source>
</evidence>
<dbReference type="KEGG" id="nnu:104598363"/>
<dbReference type="InParanoid" id="A0A1U8A1S6"/>
<dbReference type="Proteomes" id="UP000189703">
    <property type="component" value="Unplaced"/>
</dbReference>
<accession>A0A1U8A1S6</accession>
<dbReference type="GeneID" id="104598363"/>
<evidence type="ECO:0000313" key="2">
    <source>
        <dbReference type="Proteomes" id="UP000189703"/>
    </source>
</evidence>
<dbReference type="AlphaFoldDB" id="A0A1U8A1S6"/>
<feature type="compositionally biased region" description="Basic and acidic residues" evidence="1">
    <location>
        <begin position="97"/>
        <end position="113"/>
    </location>
</feature>
<keyword evidence="2" id="KW-1185">Reference proteome</keyword>
<sequence>MCSLLGGFQLFMSATPRPHHVMAPPLGHAAKQGPGPAPPQPRSAAAMTEEPEFMGVIRKGKRLAVEEGQGRRPPTSKKARTVRVPRSYWPSVPGEACDARSDVASSRAEEHLHGNPPTSVPEAKETTDTESMQSVVSVPSSKVISVLVTGGQVKKMVPRPRRREPDSVDLQVEVGNARRDVGAPQVPSKDIVGEKGVCDVNISFVLVSPVIRQLVRDLQSLQPPAEV</sequence>
<evidence type="ECO:0000313" key="3">
    <source>
        <dbReference type="RefSeq" id="XP_010258699.1"/>
    </source>
</evidence>
<organism evidence="2 3">
    <name type="scientific">Nelumbo nucifera</name>
    <name type="common">Sacred lotus</name>
    <dbReference type="NCBI Taxonomy" id="4432"/>
    <lineage>
        <taxon>Eukaryota</taxon>
        <taxon>Viridiplantae</taxon>
        <taxon>Streptophyta</taxon>
        <taxon>Embryophyta</taxon>
        <taxon>Tracheophyta</taxon>
        <taxon>Spermatophyta</taxon>
        <taxon>Magnoliopsida</taxon>
        <taxon>Proteales</taxon>
        <taxon>Nelumbonaceae</taxon>
        <taxon>Nelumbo</taxon>
    </lineage>
</organism>
<reference evidence="3" key="1">
    <citation type="submission" date="2025-08" db="UniProtKB">
        <authorList>
            <consortium name="RefSeq"/>
        </authorList>
    </citation>
    <scope>IDENTIFICATION</scope>
</reference>
<feature type="region of interest" description="Disordered" evidence="1">
    <location>
        <begin position="93"/>
        <end position="136"/>
    </location>
</feature>